<dbReference type="Gene3D" id="3.40.640.10">
    <property type="entry name" value="Type I PLP-dependent aspartate aminotransferase-like (Major domain)"/>
    <property type="match status" value="1"/>
</dbReference>
<evidence type="ECO:0000256" key="4">
    <source>
        <dbReference type="ARBA" id="ARBA00022679"/>
    </source>
</evidence>
<dbReference type="PROSITE" id="PS00595">
    <property type="entry name" value="AA_TRANSFER_CLASS_5"/>
    <property type="match status" value="1"/>
</dbReference>
<gene>
    <name evidence="11" type="ORF">KM031_08960</name>
</gene>
<evidence type="ECO:0000256" key="7">
    <source>
        <dbReference type="PIRSR" id="PIRSR000524-50"/>
    </source>
</evidence>
<dbReference type="Proteomes" id="UP000679352">
    <property type="component" value="Chromosome"/>
</dbReference>
<dbReference type="AlphaFoldDB" id="A0A975RZX8"/>
<evidence type="ECO:0000313" key="12">
    <source>
        <dbReference type="Proteomes" id="UP000679352"/>
    </source>
</evidence>
<dbReference type="InterPro" id="IPR015422">
    <property type="entry name" value="PyrdxlP-dep_Trfase_small"/>
</dbReference>
<dbReference type="InterPro" id="IPR015421">
    <property type="entry name" value="PyrdxlP-dep_Trfase_major"/>
</dbReference>
<sequence>MKTGLAHLYIPGPTNVPEVVRRAMNVPMQDHRASDFDQLTGSIFEDLKAVYGTTKGRVALFPGSGTGCWEAAITNTLNPGDKVLMARHGHFSHLWVEMAKKLDLDVQVVDVAWGAGVPVNEFARILGADRHGDIKAVFVTHNETATGVTSDVAAVRAVLDGALHDALLFVDGVSSIGSIPFRMDDWGVDLAVTGSQKGLMSPAGMGMLAISEKALRAAQTSKMRRAFFDLADMLKQHDLGSFPYTPPVPLLHGLKAALNRMMDEGLPNIHARHKRLANGVRRAVAAWGLDLCAEHPTLYSDTVTAIRTPEGVDARDVIRIAYDRYNCSLGSGLGPLSGKAFRIGHLGDLNEGMCLTAIALAEMALVEAGARIKLGSGVAAAQEAYVMRPAEAKLRLAAE</sequence>
<dbReference type="FunFam" id="3.90.1150.10:FF:000031">
    <property type="entry name" value="Serine--glyoxylate aminotransferase"/>
    <property type="match status" value="1"/>
</dbReference>
<protein>
    <submittedName>
        <fullName evidence="11">Aminotransferase class V-fold PLP-dependent enzyme</fullName>
    </submittedName>
</protein>
<evidence type="ECO:0000256" key="3">
    <source>
        <dbReference type="ARBA" id="ARBA00022576"/>
    </source>
</evidence>
<evidence type="ECO:0000256" key="5">
    <source>
        <dbReference type="ARBA" id="ARBA00022898"/>
    </source>
</evidence>
<feature type="binding site" evidence="6">
    <location>
        <position position="342"/>
    </location>
    <ligand>
        <name>substrate</name>
    </ligand>
</feature>
<dbReference type="SUPFAM" id="SSF53383">
    <property type="entry name" value="PLP-dependent transferases"/>
    <property type="match status" value="1"/>
</dbReference>
<evidence type="ECO:0000256" key="6">
    <source>
        <dbReference type="PIRSR" id="PIRSR000524-1"/>
    </source>
</evidence>
<dbReference type="GO" id="GO:0008453">
    <property type="term" value="F:alanine-glyoxylate transaminase activity"/>
    <property type="evidence" value="ECO:0007669"/>
    <property type="project" value="TreeGrafter"/>
</dbReference>
<dbReference type="InterPro" id="IPR000192">
    <property type="entry name" value="Aminotrans_V_dom"/>
</dbReference>
<dbReference type="InterPro" id="IPR024169">
    <property type="entry name" value="SP_NH2Trfase/AEP_transaminase"/>
</dbReference>
<dbReference type="InterPro" id="IPR015424">
    <property type="entry name" value="PyrdxlP-dep_Trfase"/>
</dbReference>
<dbReference type="Gene3D" id="3.90.1150.10">
    <property type="entry name" value="Aspartate Aminotransferase, domain 1"/>
    <property type="match status" value="1"/>
</dbReference>
<dbReference type="FunFam" id="3.40.640.10:FF:000054">
    <property type="entry name" value="Serine--glyoxylate aminotransferase"/>
    <property type="match status" value="1"/>
</dbReference>
<keyword evidence="3 11" id="KW-0032">Aminotransferase</keyword>
<dbReference type="PANTHER" id="PTHR21152:SF24">
    <property type="entry name" value="ALANINE--GLYOXYLATE AMINOTRANSFERASE 1"/>
    <property type="match status" value="1"/>
</dbReference>
<proteinExistence type="inferred from homology"/>
<evidence type="ECO:0000256" key="2">
    <source>
        <dbReference type="ARBA" id="ARBA00009236"/>
    </source>
</evidence>
<comment type="similarity">
    <text evidence="2 8">Belongs to the class-V pyridoxal-phosphate-dependent aminotransferase family.</text>
</comment>
<organism evidence="11 12">
    <name type="scientific">Gemmobacter fulvus</name>
    <dbReference type="NCBI Taxonomy" id="2840474"/>
    <lineage>
        <taxon>Bacteria</taxon>
        <taxon>Pseudomonadati</taxon>
        <taxon>Pseudomonadota</taxon>
        <taxon>Alphaproteobacteria</taxon>
        <taxon>Rhodobacterales</taxon>
        <taxon>Paracoccaceae</taxon>
        <taxon>Gemmobacter</taxon>
    </lineage>
</organism>
<evidence type="ECO:0000259" key="10">
    <source>
        <dbReference type="Pfam" id="PF00266"/>
    </source>
</evidence>
<evidence type="ECO:0000256" key="8">
    <source>
        <dbReference type="RuleBase" id="RU004075"/>
    </source>
</evidence>
<dbReference type="CDD" id="cd06451">
    <property type="entry name" value="AGAT_like"/>
    <property type="match status" value="1"/>
</dbReference>
<dbReference type="PANTHER" id="PTHR21152">
    <property type="entry name" value="AMINOTRANSFERASE CLASS V"/>
    <property type="match status" value="1"/>
</dbReference>
<evidence type="ECO:0000313" key="11">
    <source>
        <dbReference type="EMBL" id="QWK89017.1"/>
    </source>
</evidence>
<keyword evidence="12" id="KW-1185">Reference proteome</keyword>
<name>A0A975RZX8_9RHOB</name>
<dbReference type="RefSeq" id="WP_215505971.1">
    <property type="nucleotide sequence ID" value="NZ_CP076361.1"/>
</dbReference>
<dbReference type="InterPro" id="IPR020578">
    <property type="entry name" value="Aminotrans_V_PyrdxlP_BS"/>
</dbReference>
<keyword evidence="5 7" id="KW-0663">Pyridoxal phosphate</keyword>
<dbReference type="Pfam" id="PF00266">
    <property type="entry name" value="Aminotran_5"/>
    <property type="match status" value="1"/>
</dbReference>
<feature type="domain" description="Aminotransferase class V" evidence="10">
    <location>
        <begin position="28"/>
        <end position="319"/>
    </location>
</feature>
<feature type="modified residue" description="N6-(pyridoxal phosphate)lysine" evidence="7">
    <location>
        <position position="197"/>
    </location>
</feature>
<keyword evidence="4" id="KW-0808">Transferase</keyword>
<dbReference type="GO" id="GO:0019265">
    <property type="term" value="P:glycine biosynthetic process, by transamination of glyoxylate"/>
    <property type="evidence" value="ECO:0007669"/>
    <property type="project" value="TreeGrafter"/>
</dbReference>
<dbReference type="PIRSF" id="PIRSF000524">
    <property type="entry name" value="SPT"/>
    <property type="match status" value="1"/>
</dbReference>
<dbReference type="GO" id="GO:0004760">
    <property type="term" value="F:L-serine-pyruvate transaminase activity"/>
    <property type="evidence" value="ECO:0007669"/>
    <property type="project" value="TreeGrafter"/>
</dbReference>
<evidence type="ECO:0000256" key="9">
    <source>
        <dbReference type="RuleBase" id="RU004504"/>
    </source>
</evidence>
<dbReference type="EMBL" id="CP076361">
    <property type="protein sequence ID" value="QWK89017.1"/>
    <property type="molecule type" value="Genomic_DNA"/>
</dbReference>
<accession>A0A975RZX8</accession>
<comment type="cofactor">
    <cofactor evidence="1 7 9">
        <name>pyridoxal 5'-phosphate</name>
        <dbReference type="ChEBI" id="CHEBI:597326"/>
    </cofactor>
</comment>
<dbReference type="KEGG" id="gfu:KM031_08960"/>
<evidence type="ECO:0000256" key="1">
    <source>
        <dbReference type="ARBA" id="ARBA00001933"/>
    </source>
</evidence>
<reference evidence="11" key="1">
    <citation type="submission" date="2021-06" db="EMBL/GenBank/DDBJ databases">
        <title>Direct submission.</title>
        <authorList>
            <person name="Lee C.-S."/>
            <person name="Jin L."/>
        </authorList>
    </citation>
    <scope>NUCLEOTIDE SEQUENCE</scope>
    <source>
        <strain evidence="11">Con5</strain>
    </source>
</reference>